<feature type="signal peptide" evidence="1">
    <location>
        <begin position="1"/>
        <end position="21"/>
    </location>
</feature>
<dbReference type="PROSITE" id="PS51257">
    <property type="entry name" value="PROKAR_LIPOPROTEIN"/>
    <property type="match status" value="1"/>
</dbReference>
<keyword evidence="3" id="KW-1185">Reference proteome</keyword>
<comment type="caution">
    <text evidence="2">The sequence shown here is derived from an EMBL/GenBank/DDBJ whole genome shotgun (WGS) entry which is preliminary data.</text>
</comment>
<sequence length="284" mass="29908">MGKVRGRAILALLLVFSAACGNAPQAMTQKRMPADIPPKVLDDWATFPVDRAPRPLLIIGDLPAVGGPEHMSDGLKTIIRNRAFTRKFGPVETPPGRARVELPDGPAELPLVSAEEAFAAMTRPASDAAEVVRAELGAASFGTDRGGVKLPAWLFFVRGSDVPVAWPAIGVAALWKPGEIRATAVAADARLASDGRSLAVSLPGPPPPCPGQEPVTYQTQVIESERTVAVGVRADGVPAEDCVRPALGRMIRYDFVLKSALGGRVLLDLQGGVIPVTWPPSAIR</sequence>
<dbReference type="RefSeq" id="WP_185074398.1">
    <property type="nucleotide sequence ID" value="NZ_JACHMB010000001.1"/>
</dbReference>
<evidence type="ECO:0000256" key="1">
    <source>
        <dbReference type="SAM" id="SignalP"/>
    </source>
</evidence>
<proteinExistence type="predicted"/>
<reference evidence="2 3" key="1">
    <citation type="submission" date="2020-08" db="EMBL/GenBank/DDBJ databases">
        <title>Sequencing the genomes of 1000 actinobacteria strains.</title>
        <authorList>
            <person name="Klenk H.-P."/>
        </authorList>
    </citation>
    <scope>NUCLEOTIDE SEQUENCE [LARGE SCALE GENOMIC DNA]</scope>
    <source>
        <strain evidence="2 3">DSM 45507</strain>
    </source>
</reference>
<name>A0A7W9LEP9_9ACTN</name>
<keyword evidence="1" id="KW-0732">Signal</keyword>
<evidence type="ECO:0000313" key="3">
    <source>
        <dbReference type="Proteomes" id="UP000579153"/>
    </source>
</evidence>
<feature type="chain" id="PRO_5039588947" evidence="1">
    <location>
        <begin position="22"/>
        <end position="284"/>
    </location>
</feature>
<dbReference type="AlphaFoldDB" id="A0A7W9LEP9"/>
<organism evidence="2 3">
    <name type="scientific">Nonomuraea jabiensis</name>
    <dbReference type="NCBI Taxonomy" id="882448"/>
    <lineage>
        <taxon>Bacteria</taxon>
        <taxon>Bacillati</taxon>
        <taxon>Actinomycetota</taxon>
        <taxon>Actinomycetes</taxon>
        <taxon>Streptosporangiales</taxon>
        <taxon>Streptosporangiaceae</taxon>
        <taxon>Nonomuraea</taxon>
    </lineage>
</organism>
<dbReference type="Proteomes" id="UP000579153">
    <property type="component" value="Unassembled WGS sequence"/>
</dbReference>
<protein>
    <submittedName>
        <fullName evidence="2">Uncharacterized protein</fullName>
    </submittedName>
</protein>
<gene>
    <name evidence="2" type="ORF">HD596_007790</name>
</gene>
<dbReference type="EMBL" id="JACHMB010000001">
    <property type="protein sequence ID" value="MBB5781034.1"/>
    <property type="molecule type" value="Genomic_DNA"/>
</dbReference>
<accession>A0A7W9LEP9</accession>
<evidence type="ECO:0000313" key="2">
    <source>
        <dbReference type="EMBL" id="MBB5781034.1"/>
    </source>
</evidence>